<organism evidence="1 2">
    <name type="scientific">Rhodanobacter aciditrophus</name>
    <dbReference type="NCBI Taxonomy" id="1623218"/>
    <lineage>
        <taxon>Bacteria</taxon>
        <taxon>Pseudomonadati</taxon>
        <taxon>Pseudomonadota</taxon>
        <taxon>Gammaproteobacteria</taxon>
        <taxon>Lysobacterales</taxon>
        <taxon>Rhodanobacteraceae</taxon>
        <taxon>Rhodanobacter</taxon>
    </lineage>
</organism>
<sequence>MSTTLASRLRKYGRWVLFAWALSLLGPLVVPTQPVVKDDFVVLRVCTLMNGVQFIKVPLAEYSDNQIKDHISQLHGSCKCGLNVDHMSLIAADFVLPPRDFAPSLWAIPHNERVIATFVPHYYSRAPPFFVAPSSV</sequence>
<accession>A0ABW4AYY6</accession>
<keyword evidence="2" id="KW-1185">Reference proteome</keyword>
<dbReference type="EMBL" id="JBHTMN010000007">
    <property type="protein sequence ID" value="MFD1383195.1"/>
    <property type="molecule type" value="Genomic_DNA"/>
</dbReference>
<name>A0ABW4AYY6_9GAMM</name>
<comment type="caution">
    <text evidence="1">The sequence shown here is derived from an EMBL/GenBank/DDBJ whole genome shotgun (WGS) entry which is preliminary data.</text>
</comment>
<evidence type="ECO:0000313" key="2">
    <source>
        <dbReference type="Proteomes" id="UP001597059"/>
    </source>
</evidence>
<dbReference type="RefSeq" id="WP_377366370.1">
    <property type="nucleotide sequence ID" value="NZ_JBHTMN010000007.1"/>
</dbReference>
<dbReference type="Proteomes" id="UP001597059">
    <property type="component" value="Unassembled WGS sequence"/>
</dbReference>
<protein>
    <recommendedName>
        <fullName evidence="3">DUF2946 domain-containing protein</fullName>
    </recommendedName>
</protein>
<proteinExistence type="predicted"/>
<evidence type="ECO:0000313" key="1">
    <source>
        <dbReference type="EMBL" id="MFD1383195.1"/>
    </source>
</evidence>
<gene>
    <name evidence="1" type="ORF">ACFQ45_07440</name>
</gene>
<reference evidence="2" key="1">
    <citation type="journal article" date="2019" name="Int. J. Syst. Evol. Microbiol.">
        <title>The Global Catalogue of Microorganisms (GCM) 10K type strain sequencing project: providing services to taxonomists for standard genome sequencing and annotation.</title>
        <authorList>
            <consortium name="The Broad Institute Genomics Platform"/>
            <consortium name="The Broad Institute Genome Sequencing Center for Infectious Disease"/>
            <person name="Wu L."/>
            <person name="Ma J."/>
        </authorList>
    </citation>
    <scope>NUCLEOTIDE SEQUENCE [LARGE SCALE GENOMIC DNA]</scope>
    <source>
        <strain evidence="2">JCM 30774</strain>
    </source>
</reference>
<evidence type="ECO:0008006" key="3">
    <source>
        <dbReference type="Google" id="ProtNLM"/>
    </source>
</evidence>